<evidence type="ECO:0000313" key="2">
    <source>
        <dbReference type="EMBL" id="NOV50329.1"/>
    </source>
</evidence>
<keyword evidence="1" id="KW-0472">Membrane</keyword>
<organism evidence="2">
    <name type="scientific">Xenopsylla cheopis</name>
    <name type="common">Oriental rat flea</name>
    <name type="synonym">Pulex cheopis</name>
    <dbReference type="NCBI Taxonomy" id="163159"/>
    <lineage>
        <taxon>Eukaryota</taxon>
        <taxon>Metazoa</taxon>
        <taxon>Ecdysozoa</taxon>
        <taxon>Arthropoda</taxon>
        <taxon>Hexapoda</taxon>
        <taxon>Insecta</taxon>
        <taxon>Pterygota</taxon>
        <taxon>Neoptera</taxon>
        <taxon>Endopterygota</taxon>
        <taxon>Siphonaptera</taxon>
        <taxon>Pulicidae</taxon>
        <taxon>Xenopsyllinae</taxon>
        <taxon>Xenopsylla</taxon>
    </lineage>
</organism>
<keyword evidence="1" id="KW-0812">Transmembrane</keyword>
<accession>A0A6M2DVH3</accession>
<name>A0A6M2DVH3_XENCH</name>
<protein>
    <submittedName>
        <fullName evidence="2">Putative product</fullName>
    </submittedName>
</protein>
<dbReference type="AlphaFoldDB" id="A0A6M2DVH3"/>
<feature type="transmembrane region" description="Helical" evidence="1">
    <location>
        <begin position="12"/>
        <end position="37"/>
    </location>
</feature>
<sequence length="75" mass="8335">MFIFHFAFRSSFTNILLFFLIGSCNTVPELFFFFFIFKNLLQGPATAVSAGLFPVIPLLFTSISVITITACTTAI</sequence>
<keyword evidence="1" id="KW-1133">Transmembrane helix</keyword>
<feature type="transmembrane region" description="Helical" evidence="1">
    <location>
        <begin position="49"/>
        <end position="71"/>
    </location>
</feature>
<proteinExistence type="predicted"/>
<dbReference type="EMBL" id="GIIL01006603">
    <property type="protein sequence ID" value="NOV50329.1"/>
    <property type="molecule type" value="Transcribed_RNA"/>
</dbReference>
<evidence type="ECO:0000256" key="1">
    <source>
        <dbReference type="SAM" id="Phobius"/>
    </source>
</evidence>
<reference evidence="2" key="1">
    <citation type="submission" date="2020-03" db="EMBL/GenBank/DDBJ databases">
        <title>Transcriptomic Profiling of the Digestive Tract of the Rat Flea, Xenopsylla cheopis, Following Blood Feeding and Infection with Yersinia pestis.</title>
        <authorList>
            <person name="Bland D.M."/>
            <person name="Martens C.A."/>
            <person name="Virtaneva K."/>
            <person name="Kanakabandi K."/>
            <person name="Long D."/>
            <person name="Rosenke R."/>
            <person name="Saturday G.A."/>
            <person name="Hoyt F.H."/>
            <person name="Bruno D.P."/>
            <person name="Ribeiro J.M.C."/>
            <person name="Hinnebusch J."/>
        </authorList>
    </citation>
    <scope>NUCLEOTIDE SEQUENCE</scope>
</reference>